<dbReference type="RefSeq" id="WP_043452901.1">
    <property type="nucleotide sequence ID" value="NZ_JWTB01000022.1"/>
</dbReference>
<dbReference type="GO" id="GO:0006654">
    <property type="term" value="P:phosphatidic acid biosynthetic process"/>
    <property type="evidence" value="ECO:0007669"/>
    <property type="project" value="TreeGrafter"/>
</dbReference>
<feature type="domain" description="Phospholipid/glycerol acyltransferase" evidence="4">
    <location>
        <begin position="57"/>
        <end position="172"/>
    </location>
</feature>
<evidence type="ECO:0000259" key="4">
    <source>
        <dbReference type="SMART" id="SM00563"/>
    </source>
</evidence>
<evidence type="ECO:0000313" key="5">
    <source>
        <dbReference type="EMBL" id="KIC66451.1"/>
    </source>
</evidence>
<dbReference type="InterPro" id="IPR002123">
    <property type="entry name" value="Plipid/glycerol_acylTrfase"/>
</dbReference>
<name>A0A0B4DIB7_PSEPS</name>
<protein>
    <submittedName>
        <fullName evidence="5">Glycerol acyltransferase</fullName>
    </submittedName>
</protein>
<dbReference type="GO" id="GO:0005886">
    <property type="term" value="C:plasma membrane"/>
    <property type="evidence" value="ECO:0007669"/>
    <property type="project" value="TreeGrafter"/>
</dbReference>
<gene>
    <name evidence="5" type="ORF">RM50_12165</name>
</gene>
<keyword evidence="1 5" id="KW-0808">Transferase</keyword>
<dbReference type="PANTHER" id="PTHR10434:SF55">
    <property type="entry name" value="POSSIBLE ACYLTRANSFERASE"/>
    <property type="match status" value="1"/>
</dbReference>
<organism evidence="5 6">
    <name type="scientific">Pseudarthrobacter phenanthrenivorans</name>
    <name type="common">Arthrobacter phenanthrenivorans</name>
    <dbReference type="NCBI Taxonomy" id="361575"/>
    <lineage>
        <taxon>Bacteria</taxon>
        <taxon>Bacillati</taxon>
        <taxon>Actinomycetota</taxon>
        <taxon>Actinomycetes</taxon>
        <taxon>Micrococcales</taxon>
        <taxon>Micrococcaceae</taxon>
        <taxon>Pseudarthrobacter</taxon>
    </lineage>
</organism>
<dbReference type="AlphaFoldDB" id="A0A0B4DIB7"/>
<dbReference type="CDD" id="cd07989">
    <property type="entry name" value="LPLAT_AGPAT-like"/>
    <property type="match status" value="1"/>
</dbReference>
<feature type="region of interest" description="Disordered" evidence="3">
    <location>
        <begin position="250"/>
        <end position="281"/>
    </location>
</feature>
<feature type="compositionally biased region" description="Basic residues" evidence="3">
    <location>
        <begin position="266"/>
        <end position="281"/>
    </location>
</feature>
<evidence type="ECO:0000256" key="2">
    <source>
        <dbReference type="ARBA" id="ARBA00023315"/>
    </source>
</evidence>
<dbReference type="SMART" id="SM00563">
    <property type="entry name" value="PlsC"/>
    <property type="match status" value="1"/>
</dbReference>
<dbReference type="EMBL" id="JWTB01000022">
    <property type="protein sequence ID" value="KIC66451.1"/>
    <property type="molecule type" value="Genomic_DNA"/>
</dbReference>
<reference evidence="5 6" key="1">
    <citation type="submission" date="2014-12" db="EMBL/GenBank/DDBJ databases">
        <title>Genome sequencing of Arthrobacter phenanthrenivorans SWC37.</title>
        <authorList>
            <person name="Tan P.W."/>
            <person name="Chan K.-G."/>
        </authorList>
    </citation>
    <scope>NUCLEOTIDE SEQUENCE [LARGE SCALE GENOMIC DNA]</scope>
    <source>
        <strain evidence="5 6">SWC37</strain>
    </source>
</reference>
<dbReference type="GO" id="GO:0003841">
    <property type="term" value="F:1-acylglycerol-3-phosphate O-acyltransferase activity"/>
    <property type="evidence" value="ECO:0007669"/>
    <property type="project" value="TreeGrafter"/>
</dbReference>
<dbReference type="OrthoDB" id="3210041at2"/>
<dbReference type="PANTHER" id="PTHR10434">
    <property type="entry name" value="1-ACYL-SN-GLYCEROL-3-PHOSPHATE ACYLTRANSFERASE"/>
    <property type="match status" value="1"/>
</dbReference>
<comment type="caution">
    <text evidence="5">The sequence shown here is derived from an EMBL/GenBank/DDBJ whole genome shotgun (WGS) entry which is preliminary data.</text>
</comment>
<evidence type="ECO:0000256" key="3">
    <source>
        <dbReference type="SAM" id="MobiDB-lite"/>
    </source>
</evidence>
<proteinExistence type="predicted"/>
<dbReference type="Pfam" id="PF01553">
    <property type="entry name" value="Acyltransferase"/>
    <property type="match status" value="1"/>
</dbReference>
<dbReference type="SUPFAM" id="SSF69593">
    <property type="entry name" value="Glycerol-3-phosphate (1)-acyltransferase"/>
    <property type="match status" value="1"/>
</dbReference>
<sequence length="281" mass="30806">MPWRPRSNDRFYRLIVRTGQFLLWALRLQILPTGLENLPPRGPLNGPSRQVSPGSGVVFAITHFGYVDFAVVELLLWRHTRAQLRFLVHQGAADHWLAGPAISASGHVVVGYAGRADAYDAAVAKLRAGEYLAVFPEAGVSRSFTVRECRTGAVRMAAEAGVPVIPVSVWGAHRIMTRGHGFSLRRSWRAPVRVHVGEPLVVPPGQDAEADTELLRSILQAGVDRCIADYPLQHEAGAWWMPAHLGGSAPTDAERQLLDAEDAAAGRRRGPRQPKQLPRPK</sequence>
<evidence type="ECO:0000313" key="6">
    <source>
        <dbReference type="Proteomes" id="UP000031196"/>
    </source>
</evidence>
<accession>A0A0B4DIB7</accession>
<keyword evidence="2 5" id="KW-0012">Acyltransferase</keyword>
<dbReference type="Proteomes" id="UP000031196">
    <property type="component" value="Unassembled WGS sequence"/>
</dbReference>
<evidence type="ECO:0000256" key="1">
    <source>
        <dbReference type="ARBA" id="ARBA00022679"/>
    </source>
</evidence>